<evidence type="ECO:0000259" key="4">
    <source>
        <dbReference type="PROSITE" id="PS50893"/>
    </source>
</evidence>
<dbReference type="PROSITE" id="PS50893">
    <property type="entry name" value="ABC_TRANSPORTER_2"/>
    <property type="match status" value="2"/>
</dbReference>
<dbReference type="InterPro" id="IPR051309">
    <property type="entry name" value="ABCF_ATPase"/>
</dbReference>
<dbReference type="GO" id="GO:0005524">
    <property type="term" value="F:ATP binding"/>
    <property type="evidence" value="ECO:0007669"/>
    <property type="project" value="UniProtKB-KW"/>
</dbReference>
<dbReference type="InterPro" id="IPR032781">
    <property type="entry name" value="ABC_tran_Xtn"/>
</dbReference>
<dbReference type="PROSITE" id="PS00211">
    <property type="entry name" value="ABC_TRANSPORTER_1"/>
    <property type="match status" value="2"/>
</dbReference>
<dbReference type="Proteomes" id="UP001387100">
    <property type="component" value="Unassembled WGS sequence"/>
</dbReference>
<name>A0ABU8RMK2_9ACTN</name>
<keyword evidence="6" id="KW-1185">Reference proteome</keyword>
<dbReference type="InterPro" id="IPR003593">
    <property type="entry name" value="AAA+_ATPase"/>
</dbReference>
<dbReference type="InterPro" id="IPR027417">
    <property type="entry name" value="P-loop_NTPase"/>
</dbReference>
<dbReference type="SUPFAM" id="SSF52540">
    <property type="entry name" value="P-loop containing nucleoside triphosphate hydrolases"/>
    <property type="match status" value="2"/>
</dbReference>
<evidence type="ECO:0000256" key="3">
    <source>
        <dbReference type="SAM" id="MobiDB-lite"/>
    </source>
</evidence>
<dbReference type="PANTHER" id="PTHR42855">
    <property type="entry name" value="ABC TRANSPORTER ATP-BINDING SUBUNIT"/>
    <property type="match status" value="1"/>
</dbReference>
<dbReference type="CDD" id="cd03221">
    <property type="entry name" value="ABCF_EF-3"/>
    <property type="match status" value="1"/>
</dbReference>
<dbReference type="EMBL" id="JBBIAA010000020">
    <property type="protein sequence ID" value="MEJ5946332.1"/>
    <property type="molecule type" value="Genomic_DNA"/>
</dbReference>
<feature type="compositionally biased region" description="Low complexity" evidence="3">
    <location>
        <begin position="522"/>
        <end position="548"/>
    </location>
</feature>
<feature type="domain" description="ABC transporter" evidence="4">
    <location>
        <begin position="293"/>
        <end position="520"/>
    </location>
</feature>
<dbReference type="SMART" id="SM00382">
    <property type="entry name" value="AAA"/>
    <property type="match status" value="2"/>
</dbReference>
<sequence length="614" mass="65288">MAHLLNAEQVSVVLGARDVLAGVSLGLDDGDRIGVVGRNGDGKSTLLRVLTGEHEPDAGRVTRSRGLRVGVLPQVDDPHAAGTVRSLVVGDAADHEWAGDARVRDVVSGLLDDVQTSVPGGIDAPLQALSGGQRRRAALAAVLVGDHDLVVLDEPTNHLDVEGVAWLAEHLRTRWPAGRGALLVVTHDRWFLDACCSQTWEVTGGGVEAYEGGYAAYVLARAERARVAQVTADRQANLLRKELAWLRRGAPARTSKPKFRLDAAAALVSAEPPPREDVSITATGSARLGKDVLDLEDVTYRVPAPEGGGDPRTLLEGVTFRLAPGERVGVVGVNGAGKTTVLRLLTGELEPDAGRVRRGKTVQVAVLSQSLRELEEVAGLRALEAVERERRELVVDGKPVSASSLVERLGFTRDRAWTPVGELSGGERRRLQLLRLLVHEPNVLLLDEPTNDLDTDVLASVEDVLDSFRGTLVVVSHDRYLLERTTDHQVALLGDGRVRDLPGGVEEYLALRAGAKAAEQGAVLPGSSPSAAGPAGAPAGGPSPAQARAARKEAARLERRMERLQAAEADLLGRMATSATDHEAVTALDAELRGVRDEREQVEEAWLEAAEAAG</sequence>
<accession>A0ABU8RMK2</accession>
<reference evidence="5 6" key="1">
    <citation type="journal article" date="2017" name="Int. J. Syst. Evol. Microbiol.">
        <title>Pseudokineococcus basanitobsidens sp. nov., isolated from volcanic rock.</title>
        <authorList>
            <person name="Lee D.W."/>
            <person name="Park M.Y."/>
            <person name="Kim J.J."/>
            <person name="Kim B.S."/>
        </authorList>
    </citation>
    <scope>NUCLEOTIDE SEQUENCE [LARGE SCALE GENOMIC DNA]</scope>
    <source>
        <strain evidence="5 6">DSM 103726</strain>
    </source>
</reference>
<dbReference type="PANTHER" id="PTHR42855:SF1">
    <property type="entry name" value="ABC TRANSPORTER DOMAIN-CONTAINING PROTEIN"/>
    <property type="match status" value="1"/>
</dbReference>
<feature type="domain" description="ABC transporter" evidence="4">
    <location>
        <begin position="5"/>
        <end position="229"/>
    </location>
</feature>
<dbReference type="Gene3D" id="3.40.50.300">
    <property type="entry name" value="P-loop containing nucleotide triphosphate hydrolases"/>
    <property type="match status" value="2"/>
</dbReference>
<dbReference type="RefSeq" id="WP_339575715.1">
    <property type="nucleotide sequence ID" value="NZ_JBBIAA010000020.1"/>
</dbReference>
<proteinExistence type="predicted"/>
<dbReference type="InterPro" id="IPR017871">
    <property type="entry name" value="ABC_transporter-like_CS"/>
</dbReference>
<dbReference type="Pfam" id="PF12848">
    <property type="entry name" value="ABC_tran_Xtn"/>
    <property type="match status" value="1"/>
</dbReference>
<comment type="caution">
    <text evidence="5">The sequence shown here is derived from an EMBL/GenBank/DDBJ whole genome shotgun (WGS) entry which is preliminary data.</text>
</comment>
<keyword evidence="2 5" id="KW-0067">ATP-binding</keyword>
<keyword evidence="1" id="KW-0547">Nucleotide-binding</keyword>
<organism evidence="5 6">
    <name type="scientific">Pseudokineococcus basanitobsidens</name>
    <dbReference type="NCBI Taxonomy" id="1926649"/>
    <lineage>
        <taxon>Bacteria</taxon>
        <taxon>Bacillati</taxon>
        <taxon>Actinomycetota</taxon>
        <taxon>Actinomycetes</taxon>
        <taxon>Kineosporiales</taxon>
        <taxon>Kineosporiaceae</taxon>
        <taxon>Pseudokineococcus</taxon>
    </lineage>
</organism>
<evidence type="ECO:0000313" key="5">
    <source>
        <dbReference type="EMBL" id="MEJ5946332.1"/>
    </source>
</evidence>
<feature type="region of interest" description="Disordered" evidence="3">
    <location>
        <begin position="522"/>
        <end position="557"/>
    </location>
</feature>
<dbReference type="InterPro" id="IPR003439">
    <property type="entry name" value="ABC_transporter-like_ATP-bd"/>
</dbReference>
<gene>
    <name evidence="5" type="ORF">WDZ17_13625</name>
</gene>
<dbReference type="Pfam" id="PF00005">
    <property type="entry name" value="ABC_tran"/>
    <property type="match status" value="2"/>
</dbReference>
<evidence type="ECO:0000313" key="6">
    <source>
        <dbReference type="Proteomes" id="UP001387100"/>
    </source>
</evidence>
<evidence type="ECO:0000256" key="2">
    <source>
        <dbReference type="ARBA" id="ARBA00022840"/>
    </source>
</evidence>
<evidence type="ECO:0000256" key="1">
    <source>
        <dbReference type="ARBA" id="ARBA00022741"/>
    </source>
</evidence>
<protein>
    <submittedName>
        <fullName evidence="5">ABC-F family ATP-binding cassette domain-containing protein</fullName>
    </submittedName>
</protein>